<organism evidence="4 5">
    <name type="scientific">Enterococcus canintestini</name>
    <dbReference type="NCBI Taxonomy" id="317010"/>
    <lineage>
        <taxon>Bacteria</taxon>
        <taxon>Bacillati</taxon>
        <taxon>Bacillota</taxon>
        <taxon>Bacilli</taxon>
        <taxon>Lactobacillales</taxon>
        <taxon>Enterococcaceae</taxon>
        <taxon>Enterococcus</taxon>
    </lineage>
</organism>
<dbReference type="GO" id="GO:0046872">
    <property type="term" value="F:metal ion binding"/>
    <property type="evidence" value="ECO:0007669"/>
    <property type="project" value="UniProtKB-KW"/>
</dbReference>
<protein>
    <submittedName>
        <fullName evidence="4">DNA-binding protein</fullName>
    </submittedName>
</protein>
<dbReference type="PANTHER" id="PTHR40068:SF1">
    <property type="entry name" value="TRANSCRIPTION REPRESSOR NIAR-RELATED"/>
    <property type="match status" value="1"/>
</dbReference>
<feature type="binding site" evidence="1">
    <location>
        <position position="144"/>
    </location>
    <ligand>
        <name>Ni(2+)</name>
        <dbReference type="ChEBI" id="CHEBI:49786"/>
    </ligand>
</feature>
<dbReference type="InterPro" id="IPR035922">
    <property type="entry name" value="3H_dom_sf"/>
</dbReference>
<dbReference type="InterPro" id="IPR036390">
    <property type="entry name" value="WH_DNA-bd_sf"/>
</dbReference>
<dbReference type="PANTHER" id="PTHR40068">
    <property type="entry name" value="TRANSCRIPTION REPRESSOR NIAR-RELATED"/>
    <property type="match status" value="1"/>
</dbReference>
<evidence type="ECO:0000259" key="3">
    <source>
        <dbReference type="Pfam" id="PF08279"/>
    </source>
</evidence>
<dbReference type="SUPFAM" id="SSF75500">
    <property type="entry name" value="Putative transcriptional regulator TM1602, C-terminal domain"/>
    <property type="match status" value="1"/>
</dbReference>
<dbReference type="InterPro" id="IPR013196">
    <property type="entry name" value="HTH_11"/>
</dbReference>
<dbReference type="PIRSF" id="PIRSF037847">
    <property type="entry name" value="NiaR"/>
    <property type="match status" value="1"/>
</dbReference>
<evidence type="ECO:0000259" key="2">
    <source>
        <dbReference type="Pfam" id="PF02829"/>
    </source>
</evidence>
<dbReference type="OrthoDB" id="9792661at2"/>
<keyword evidence="1" id="KW-0479">Metal-binding</keyword>
<evidence type="ECO:0000313" key="4">
    <source>
        <dbReference type="EMBL" id="PAB00989.1"/>
    </source>
</evidence>
<dbReference type="Pfam" id="PF02829">
    <property type="entry name" value="3H"/>
    <property type="match status" value="1"/>
</dbReference>
<evidence type="ECO:0000256" key="1">
    <source>
        <dbReference type="PIRSR" id="PIRSR037847-1"/>
    </source>
</evidence>
<proteinExistence type="predicted"/>
<feature type="binding site" evidence="1">
    <location>
        <position position="75"/>
    </location>
    <ligand>
        <name>Ni(2+)</name>
        <dbReference type="ChEBI" id="CHEBI:49786"/>
    </ligand>
</feature>
<dbReference type="Gene3D" id="3.30.1340.20">
    <property type="entry name" value="3H domain"/>
    <property type="match status" value="1"/>
</dbReference>
<dbReference type="EMBL" id="LHUG01000005">
    <property type="protein sequence ID" value="PAB00989.1"/>
    <property type="molecule type" value="Genomic_DNA"/>
</dbReference>
<gene>
    <name evidence="4" type="ORF">AKL21_06955</name>
</gene>
<dbReference type="GO" id="GO:0003677">
    <property type="term" value="F:DNA binding"/>
    <property type="evidence" value="ECO:0007669"/>
    <property type="project" value="UniProtKB-KW"/>
</dbReference>
<keyword evidence="4" id="KW-0238">DNA-binding</keyword>
<dbReference type="Proteomes" id="UP000216797">
    <property type="component" value="Unassembled WGS sequence"/>
</dbReference>
<sequence>MEGNKRRDQILSQLQTAEKPISASKFAQQFDVSRQIIVGDIALMRAAGLAIKATARGYLLQGKRQGKLSQIAVQHDASKTQAELKIIVENGGEVVDVIVEHDMYGELTGNLQIKTFEDIEVFMEKYHNSNASLLLELTNGIHLHTIAYENEETLAKIKAALLKAGILYQE</sequence>
<dbReference type="InterPro" id="IPR026043">
    <property type="entry name" value="NadR"/>
</dbReference>
<comment type="caution">
    <text evidence="4">The sequence shown here is derived from an EMBL/GenBank/DDBJ whole genome shotgun (WGS) entry which is preliminary data.</text>
</comment>
<dbReference type="AlphaFoldDB" id="A0A267HRL1"/>
<accession>A0A267HRL1</accession>
<reference evidence="4 5" key="1">
    <citation type="submission" date="2015-08" db="EMBL/GenBank/DDBJ databases">
        <title>Enterococcus genome sequence.</title>
        <authorList>
            <person name="Acedo J.Z."/>
            <person name="Vederas J.C."/>
        </authorList>
    </citation>
    <scope>NUCLEOTIDE SEQUENCE [LARGE SCALE GENOMIC DNA]</scope>
    <source>
        <strain evidence="4 5">49</strain>
    </source>
</reference>
<dbReference type="RefSeq" id="WP_071864314.1">
    <property type="nucleotide sequence ID" value="NZ_JBHLVQ010000013.1"/>
</dbReference>
<dbReference type="Gene3D" id="1.10.10.10">
    <property type="entry name" value="Winged helix-like DNA-binding domain superfamily/Winged helix DNA-binding domain"/>
    <property type="match status" value="1"/>
</dbReference>
<dbReference type="InterPro" id="IPR004173">
    <property type="entry name" value="3H_domain"/>
</dbReference>
<feature type="domain" description="Helix-turn-helix type 11" evidence="3">
    <location>
        <begin position="6"/>
        <end position="58"/>
    </location>
</feature>
<dbReference type="InterPro" id="IPR036388">
    <property type="entry name" value="WH-like_DNA-bd_sf"/>
</dbReference>
<dbReference type="SUPFAM" id="SSF46785">
    <property type="entry name" value="Winged helix' DNA-binding domain"/>
    <property type="match status" value="1"/>
</dbReference>
<feature type="binding site" evidence="1">
    <location>
        <position position="83"/>
    </location>
    <ligand>
        <name>Ni(2+)</name>
        <dbReference type="ChEBI" id="CHEBI:49786"/>
    </ligand>
</feature>
<feature type="binding site" evidence="1">
    <location>
        <position position="142"/>
    </location>
    <ligand>
        <name>Ni(2+)</name>
        <dbReference type="ChEBI" id="CHEBI:49786"/>
    </ligand>
</feature>
<keyword evidence="5" id="KW-1185">Reference proteome</keyword>
<name>A0A267HRL1_9ENTE</name>
<feature type="domain" description="3H" evidence="2">
    <location>
        <begin position="71"/>
        <end position="167"/>
    </location>
</feature>
<evidence type="ECO:0000313" key="5">
    <source>
        <dbReference type="Proteomes" id="UP000216797"/>
    </source>
</evidence>
<keyword evidence="1" id="KW-0533">Nickel</keyword>
<dbReference type="Pfam" id="PF08279">
    <property type="entry name" value="HTH_11"/>
    <property type="match status" value="1"/>
</dbReference>